<evidence type="ECO:0000313" key="4">
    <source>
        <dbReference type="EMBL" id="TIA09139.1"/>
    </source>
</evidence>
<feature type="repeat" description="ANK" evidence="3">
    <location>
        <begin position="229"/>
        <end position="261"/>
    </location>
</feature>
<dbReference type="SUPFAM" id="SSF48403">
    <property type="entry name" value="Ankyrin repeat"/>
    <property type="match status" value="1"/>
</dbReference>
<dbReference type="Pfam" id="PF12796">
    <property type="entry name" value="Ank_2"/>
    <property type="match status" value="3"/>
</dbReference>
<protein>
    <submittedName>
        <fullName evidence="4">Uncharacterized protein</fullName>
    </submittedName>
</protein>
<keyword evidence="2 3" id="KW-0040">ANK repeat</keyword>
<evidence type="ECO:0000256" key="1">
    <source>
        <dbReference type="ARBA" id="ARBA00022737"/>
    </source>
</evidence>
<organism evidence="4 5">
    <name type="scientific">Aureobasidium pullulans</name>
    <name type="common">Black yeast</name>
    <name type="synonym">Pullularia pullulans</name>
    <dbReference type="NCBI Taxonomy" id="5580"/>
    <lineage>
        <taxon>Eukaryota</taxon>
        <taxon>Fungi</taxon>
        <taxon>Dikarya</taxon>
        <taxon>Ascomycota</taxon>
        <taxon>Pezizomycotina</taxon>
        <taxon>Dothideomycetes</taxon>
        <taxon>Dothideomycetidae</taxon>
        <taxon>Dothideales</taxon>
        <taxon>Saccotheciaceae</taxon>
        <taxon>Aureobasidium</taxon>
    </lineage>
</organism>
<dbReference type="PANTHER" id="PTHR24198:SF165">
    <property type="entry name" value="ANKYRIN REPEAT-CONTAINING PROTEIN-RELATED"/>
    <property type="match status" value="1"/>
</dbReference>
<feature type="repeat" description="ANK" evidence="3">
    <location>
        <begin position="25"/>
        <end position="51"/>
    </location>
</feature>
<evidence type="ECO:0000313" key="5">
    <source>
        <dbReference type="Proteomes" id="UP000304947"/>
    </source>
</evidence>
<keyword evidence="1" id="KW-0677">Repeat</keyword>
<dbReference type="InterPro" id="IPR036770">
    <property type="entry name" value="Ankyrin_rpt-contain_sf"/>
</dbReference>
<dbReference type="PROSITE" id="PS50088">
    <property type="entry name" value="ANK_REPEAT"/>
    <property type="match status" value="4"/>
</dbReference>
<evidence type="ECO:0000256" key="3">
    <source>
        <dbReference type="PROSITE-ProRule" id="PRU00023"/>
    </source>
</evidence>
<gene>
    <name evidence="4" type="ORF">D6C83_08577</name>
</gene>
<dbReference type="InterPro" id="IPR002110">
    <property type="entry name" value="Ankyrin_rpt"/>
</dbReference>
<dbReference type="PROSITE" id="PS50297">
    <property type="entry name" value="ANK_REP_REGION"/>
    <property type="match status" value="4"/>
</dbReference>
<dbReference type="Gene3D" id="1.25.40.20">
    <property type="entry name" value="Ankyrin repeat-containing domain"/>
    <property type="match status" value="1"/>
</dbReference>
<comment type="caution">
    <text evidence="4">The sequence shown here is derived from an EMBL/GenBank/DDBJ whole genome shotgun (WGS) entry which is preliminary data.</text>
</comment>
<proteinExistence type="predicted"/>
<name>A0A4S9ZNQ4_AURPU</name>
<dbReference type="PANTHER" id="PTHR24198">
    <property type="entry name" value="ANKYRIN REPEAT AND PROTEIN KINASE DOMAIN-CONTAINING PROTEIN"/>
    <property type="match status" value="1"/>
</dbReference>
<reference evidence="4 5" key="1">
    <citation type="submission" date="2018-10" db="EMBL/GenBank/DDBJ databases">
        <title>Fifty Aureobasidium pullulans genomes reveal a recombining polyextremotolerant generalist.</title>
        <authorList>
            <person name="Gostincar C."/>
            <person name="Turk M."/>
            <person name="Zajc J."/>
            <person name="Gunde-Cimerman N."/>
        </authorList>
    </citation>
    <scope>NUCLEOTIDE SEQUENCE [LARGE SCALE GENOMIC DNA]</scope>
    <source>
        <strain evidence="4 5">EXF-3380</strain>
    </source>
</reference>
<dbReference type="Proteomes" id="UP000304947">
    <property type="component" value="Unassembled WGS sequence"/>
</dbReference>
<feature type="repeat" description="ANK" evidence="3">
    <location>
        <begin position="162"/>
        <end position="184"/>
    </location>
</feature>
<dbReference type="AlphaFoldDB" id="A0A4S9ZNQ4"/>
<feature type="repeat" description="ANK" evidence="3">
    <location>
        <begin position="196"/>
        <end position="228"/>
    </location>
</feature>
<dbReference type="EMBL" id="QZBU01004472">
    <property type="protein sequence ID" value="TIA09139.1"/>
    <property type="molecule type" value="Genomic_DNA"/>
</dbReference>
<evidence type="ECO:0000256" key="2">
    <source>
        <dbReference type="ARBA" id="ARBA00023043"/>
    </source>
</evidence>
<dbReference type="SMART" id="SM00248">
    <property type="entry name" value="ANK"/>
    <property type="match status" value="7"/>
</dbReference>
<sequence length="331" mass="35470">MDGHVEVVKLLLEHNPGIIAVADKRKNTALHFACREGRLDVLKLLLDTDASNISAVNSRSYTAFDEAAKGGHTDIVAFMLARDDVDPHHRSARDDTPLLLAVYTGKKDLIEMLMNVEGTDLAHGSTGGMTLFKRAAFMGLASLCRTLIEKGVSDCTIPSKNGGFHPLHYAADSDDVEVIELLLSQPGVDKNAASINGYTPLCDAVRKGYVKSVETLLAHDVEVDTPDNRGRTPLLIAAQKSNQDIVKALSGAGAKAGLNEALSIALTNRDEEIVQLLRDAGAVEDLEGFGIEELIKMATPTHASKTIDFAAVVEEFQATPGDENVCENPTS</sequence>
<accession>A0A4S9ZNQ4</accession>